<dbReference type="PANTHER" id="PTHR33705:SF5">
    <property type="entry name" value="HPR-LIKE PROTEIN CRH"/>
    <property type="match status" value="1"/>
</dbReference>
<dbReference type="PROSITE" id="PS51350">
    <property type="entry name" value="PTS_HPR_DOM"/>
    <property type="match status" value="1"/>
</dbReference>
<dbReference type="Proteomes" id="UP000236394">
    <property type="component" value="Unassembled WGS sequence"/>
</dbReference>
<gene>
    <name evidence="2" type="ORF">B7R76_02625</name>
</gene>
<evidence type="ECO:0000313" key="3">
    <source>
        <dbReference type="Proteomes" id="UP000236394"/>
    </source>
</evidence>
<accession>A0A2J8B4T8</accession>
<dbReference type="InterPro" id="IPR002114">
    <property type="entry name" value="PTS_HPr_Ser_P_site"/>
</dbReference>
<protein>
    <submittedName>
        <fullName evidence="2">HPr family phosphocarrier protein</fullName>
    </submittedName>
</protein>
<dbReference type="AlphaFoldDB" id="A0A2J8B4T8"/>
<dbReference type="PRINTS" id="PR00107">
    <property type="entry name" value="PHOSPHOCPHPR"/>
</dbReference>
<dbReference type="SUPFAM" id="SSF55594">
    <property type="entry name" value="HPr-like"/>
    <property type="match status" value="1"/>
</dbReference>
<dbReference type="InterPro" id="IPR050399">
    <property type="entry name" value="HPr"/>
</dbReference>
<dbReference type="RefSeq" id="WP_102892328.1">
    <property type="nucleotide sequence ID" value="NZ_NBZD01000001.1"/>
</dbReference>
<dbReference type="InterPro" id="IPR035895">
    <property type="entry name" value="HPr-like_sf"/>
</dbReference>
<comment type="caution">
    <text evidence="2">The sequence shown here is derived from an EMBL/GenBank/DDBJ whole genome shotgun (WGS) entry which is preliminary data.</text>
</comment>
<proteinExistence type="predicted"/>
<sequence>MKSDKVVFSCQDEIHMKAIAVFIQKASHYTSRINIYRGDRRANAKSLLGVMSLGIENGVELKLTAEGYDEEDAIKELTAYLSQPNFN</sequence>
<dbReference type="CDD" id="cd00367">
    <property type="entry name" value="PTS-HPr_like"/>
    <property type="match status" value="1"/>
</dbReference>
<evidence type="ECO:0000259" key="1">
    <source>
        <dbReference type="PROSITE" id="PS51350"/>
    </source>
</evidence>
<dbReference type="Gene3D" id="3.30.1340.10">
    <property type="entry name" value="HPr-like"/>
    <property type="match status" value="1"/>
</dbReference>
<dbReference type="PANTHER" id="PTHR33705">
    <property type="entry name" value="PHOSPHOCARRIER PROTEIN HPR"/>
    <property type="match status" value="1"/>
</dbReference>
<name>A0A2J8B4T8_9FIRM</name>
<reference evidence="3" key="1">
    <citation type="submission" date="2017-04" db="EMBL/GenBank/DDBJ databases">
        <authorList>
            <person name="Bumgarner R.E."/>
            <person name="Fredricks D.N."/>
            <person name="Srinivasan S."/>
        </authorList>
    </citation>
    <scope>NUCLEOTIDE SEQUENCE [LARGE SCALE GENOMIC DNA]</scope>
    <source>
        <strain evidence="3">KA00405</strain>
    </source>
</reference>
<dbReference type="Pfam" id="PF00381">
    <property type="entry name" value="PTS-HPr"/>
    <property type="match status" value="1"/>
</dbReference>
<dbReference type="EMBL" id="NBZD01000001">
    <property type="protein sequence ID" value="PNH19790.1"/>
    <property type="molecule type" value="Genomic_DNA"/>
</dbReference>
<feature type="domain" description="HPr" evidence="1">
    <location>
        <begin position="1"/>
        <end position="87"/>
    </location>
</feature>
<dbReference type="InterPro" id="IPR000032">
    <property type="entry name" value="HPr-like"/>
</dbReference>
<organism evidence="2 3">
    <name type="scientific">Mageeibacillus indolicus</name>
    <dbReference type="NCBI Taxonomy" id="884684"/>
    <lineage>
        <taxon>Bacteria</taxon>
        <taxon>Bacillati</taxon>
        <taxon>Bacillota</taxon>
        <taxon>Clostridia</taxon>
        <taxon>Eubacteriales</taxon>
        <taxon>Oscillospiraceae</taxon>
        <taxon>Mageeibacillus</taxon>
    </lineage>
</organism>
<dbReference type="PROSITE" id="PS00589">
    <property type="entry name" value="PTS_HPR_SER"/>
    <property type="match status" value="1"/>
</dbReference>
<evidence type="ECO:0000313" key="2">
    <source>
        <dbReference type="EMBL" id="PNH19790.1"/>
    </source>
</evidence>
<dbReference type="NCBIfam" id="TIGR01003">
    <property type="entry name" value="PTS_HPr_family"/>
    <property type="match status" value="1"/>
</dbReference>